<keyword evidence="4" id="KW-1185">Reference proteome</keyword>
<evidence type="ECO:0000313" key="4">
    <source>
        <dbReference type="Proteomes" id="UP001597263"/>
    </source>
</evidence>
<dbReference type="CDD" id="cd01300">
    <property type="entry name" value="YtcJ_like"/>
    <property type="match status" value="1"/>
</dbReference>
<name>A0ABW3V0N9_9HYPH</name>
<dbReference type="EC" id="3.5.-.-" evidence="3"/>
<feature type="signal peptide" evidence="1">
    <location>
        <begin position="1"/>
        <end position="29"/>
    </location>
</feature>
<evidence type="ECO:0000256" key="1">
    <source>
        <dbReference type="SAM" id="SignalP"/>
    </source>
</evidence>
<sequence length="569" mass="62117">MKTPMKKTADVRAITIAVMTIFSGTPVYAADQTTVIRNAVIHTIAEHEQKADALAIDAKGIIIAVGKDTDVLAKAGSAARIVDLGGQTVLPGFQDSHVHLIEAGINEILCAFDQFADLREIQEAVRACAEESTGEWILGSGINMPHLLDESDNPVAFLDKIEPDRPILILDDIGHGAWANSKALQLAGYDKIKGNPAGGIILRNAKTGLPNGIVLENAQQKLRNLAFPDTPENENFAYKSMLPTLKIFAENGITTVSDAGGFWPQGHLKAWQTAEKNGTLTVRAFNGLYVYPDMPFDTQLQKLSSLYSNDPTRLLKFNQAKIYVDGILEQRTGAVLQPYLKGKGIDHGFDSGFLYFEPDVLTKYAIALTKIGYKLHFHVTGDRGARLALDAIEQADKKASPHRLTHLYLLDQADYPRFRKTGTTADFQLAPSSLDPEYIASSKEFIGERANHMMPAASLEKSGALVVMSSDFDADELSPLVKIQAALERPTEGATDIQTAVKWMTINPARLLNQDDRTGSLEPGKYADLVVLERDIFDMPVNEIGDVAVKATLLQGKPVYDADGIFTNQ</sequence>
<dbReference type="RefSeq" id="WP_289388366.1">
    <property type="nucleotide sequence ID" value="NZ_JAUCBM010000011.1"/>
</dbReference>
<evidence type="ECO:0000259" key="2">
    <source>
        <dbReference type="Pfam" id="PF07969"/>
    </source>
</evidence>
<dbReference type="InterPro" id="IPR033932">
    <property type="entry name" value="YtcJ-like"/>
</dbReference>
<proteinExistence type="predicted"/>
<gene>
    <name evidence="3" type="ORF">ACFQ35_05660</name>
</gene>
<dbReference type="SUPFAM" id="SSF51556">
    <property type="entry name" value="Metallo-dependent hydrolases"/>
    <property type="match status" value="1"/>
</dbReference>
<dbReference type="EMBL" id="JBHTMA010000030">
    <property type="protein sequence ID" value="MFD1226638.1"/>
    <property type="molecule type" value="Genomic_DNA"/>
</dbReference>
<dbReference type="SUPFAM" id="SSF51338">
    <property type="entry name" value="Composite domain of metallo-dependent hydrolases"/>
    <property type="match status" value="1"/>
</dbReference>
<organism evidence="3 4">
    <name type="scientific">Pseudochrobactrum kiredjianiae</name>
    <dbReference type="NCBI Taxonomy" id="386305"/>
    <lineage>
        <taxon>Bacteria</taxon>
        <taxon>Pseudomonadati</taxon>
        <taxon>Pseudomonadota</taxon>
        <taxon>Alphaproteobacteria</taxon>
        <taxon>Hyphomicrobiales</taxon>
        <taxon>Brucellaceae</taxon>
        <taxon>Pseudochrobactrum</taxon>
    </lineage>
</organism>
<dbReference type="GO" id="GO:0016787">
    <property type="term" value="F:hydrolase activity"/>
    <property type="evidence" value="ECO:0007669"/>
    <property type="project" value="UniProtKB-KW"/>
</dbReference>
<reference evidence="4" key="1">
    <citation type="journal article" date="2019" name="Int. J. Syst. Evol. Microbiol.">
        <title>The Global Catalogue of Microorganisms (GCM) 10K type strain sequencing project: providing services to taxonomists for standard genome sequencing and annotation.</title>
        <authorList>
            <consortium name="The Broad Institute Genomics Platform"/>
            <consortium name="The Broad Institute Genome Sequencing Center for Infectious Disease"/>
            <person name="Wu L."/>
            <person name="Ma J."/>
        </authorList>
    </citation>
    <scope>NUCLEOTIDE SEQUENCE [LARGE SCALE GENOMIC DNA]</scope>
    <source>
        <strain evidence="4">CCUG 49584</strain>
    </source>
</reference>
<dbReference type="Gene3D" id="2.30.40.10">
    <property type="entry name" value="Urease, subunit C, domain 1"/>
    <property type="match status" value="1"/>
</dbReference>
<dbReference type="InterPro" id="IPR013108">
    <property type="entry name" value="Amidohydro_3"/>
</dbReference>
<dbReference type="PANTHER" id="PTHR22642:SF2">
    <property type="entry name" value="PROTEIN LONG AFTER FAR-RED 3"/>
    <property type="match status" value="1"/>
</dbReference>
<dbReference type="InterPro" id="IPR032466">
    <property type="entry name" value="Metal_Hydrolase"/>
</dbReference>
<keyword evidence="1" id="KW-0732">Signal</keyword>
<dbReference type="Gene3D" id="3.10.310.70">
    <property type="match status" value="1"/>
</dbReference>
<dbReference type="Proteomes" id="UP001597263">
    <property type="component" value="Unassembled WGS sequence"/>
</dbReference>
<evidence type="ECO:0000313" key="3">
    <source>
        <dbReference type="EMBL" id="MFD1226638.1"/>
    </source>
</evidence>
<feature type="domain" description="Amidohydrolase 3" evidence="2">
    <location>
        <begin position="80"/>
        <end position="560"/>
    </location>
</feature>
<keyword evidence="3" id="KW-0378">Hydrolase</keyword>
<dbReference type="PANTHER" id="PTHR22642">
    <property type="entry name" value="IMIDAZOLONEPROPIONASE"/>
    <property type="match status" value="1"/>
</dbReference>
<feature type="chain" id="PRO_5047069397" evidence="1">
    <location>
        <begin position="30"/>
        <end position="569"/>
    </location>
</feature>
<protein>
    <submittedName>
        <fullName evidence="3">Amidohydrolase</fullName>
        <ecNumber evidence="3">3.5.-.-</ecNumber>
    </submittedName>
</protein>
<dbReference type="InterPro" id="IPR011059">
    <property type="entry name" value="Metal-dep_hydrolase_composite"/>
</dbReference>
<dbReference type="Gene3D" id="3.20.20.140">
    <property type="entry name" value="Metal-dependent hydrolases"/>
    <property type="match status" value="1"/>
</dbReference>
<comment type="caution">
    <text evidence="3">The sequence shown here is derived from an EMBL/GenBank/DDBJ whole genome shotgun (WGS) entry which is preliminary data.</text>
</comment>
<accession>A0ABW3V0N9</accession>
<dbReference type="Pfam" id="PF07969">
    <property type="entry name" value="Amidohydro_3"/>
    <property type="match status" value="1"/>
</dbReference>